<dbReference type="PANTHER" id="PTHR43133">
    <property type="entry name" value="RNA POLYMERASE ECF-TYPE SIGMA FACTO"/>
    <property type="match status" value="1"/>
</dbReference>
<evidence type="ECO:0000313" key="9">
    <source>
        <dbReference type="Proteomes" id="UP001499851"/>
    </source>
</evidence>
<keyword evidence="9" id="KW-1185">Reference proteome</keyword>
<comment type="caution">
    <text evidence="8">The sequence shown here is derived from an EMBL/GenBank/DDBJ whole genome shotgun (WGS) entry which is preliminary data.</text>
</comment>
<evidence type="ECO:0000256" key="5">
    <source>
        <dbReference type="ARBA" id="ARBA00023163"/>
    </source>
</evidence>
<dbReference type="InterPro" id="IPR013325">
    <property type="entry name" value="RNA_pol_sigma_r2"/>
</dbReference>
<dbReference type="Gene3D" id="1.10.10.10">
    <property type="entry name" value="Winged helix-like DNA-binding domain superfamily/Winged helix DNA-binding domain"/>
    <property type="match status" value="1"/>
</dbReference>
<dbReference type="Pfam" id="PF08281">
    <property type="entry name" value="Sigma70_r4_2"/>
    <property type="match status" value="1"/>
</dbReference>
<keyword evidence="5" id="KW-0804">Transcription</keyword>
<evidence type="ECO:0000259" key="7">
    <source>
        <dbReference type="Pfam" id="PF08281"/>
    </source>
</evidence>
<name>A0ABP4RSK3_9ACTN</name>
<evidence type="ECO:0000256" key="2">
    <source>
        <dbReference type="ARBA" id="ARBA00023015"/>
    </source>
</evidence>
<dbReference type="InterPro" id="IPR013324">
    <property type="entry name" value="RNA_pol_sigma_r3/r4-like"/>
</dbReference>
<protein>
    <submittedName>
        <fullName evidence="8">SigE family RNA polymerase sigma factor</fullName>
    </submittedName>
</protein>
<dbReference type="RefSeq" id="WP_344480336.1">
    <property type="nucleotide sequence ID" value="NZ_BAAAQF010000001.1"/>
</dbReference>
<evidence type="ECO:0000256" key="4">
    <source>
        <dbReference type="ARBA" id="ARBA00023125"/>
    </source>
</evidence>
<sequence>MKSKEQQEAEFQSFTAAHRTMLRRQAFLLCGDWYQADDLVQTSLVKLFAAWKRIEPGGAGAYARRVVINVFLSHRRLAWVRRERLSGETPLRSVDAPQLSVDARLDVIGSLELLPPRQRATVVLRFCEDLSVEETAAVLGCSTGTVKSQTAKGLRKLREVLQRTDVTVSTDH</sequence>
<dbReference type="InterPro" id="IPR014284">
    <property type="entry name" value="RNA_pol_sigma-70_dom"/>
</dbReference>
<dbReference type="InterPro" id="IPR039425">
    <property type="entry name" value="RNA_pol_sigma-70-like"/>
</dbReference>
<dbReference type="NCBIfam" id="TIGR02983">
    <property type="entry name" value="SigE-fam_strep"/>
    <property type="match status" value="1"/>
</dbReference>
<dbReference type="CDD" id="cd06171">
    <property type="entry name" value="Sigma70_r4"/>
    <property type="match status" value="1"/>
</dbReference>
<dbReference type="InterPro" id="IPR007627">
    <property type="entry name" value="RNA_pol_sigma70_r2"/>
</dbReference>
<gene>
    <name evidence="8" type="ORF">GCM10009830_00860</name>
</gene>
<dbReference type="Proteomes" id="UP001499851">
    <property type="component" value="Unassembled WGS sequence"/>
</dbReference>
<dbReference type="NCBIfam" id="TIGR02937">
    <property type="entry name" value="sigma70-ECF"/>
    <property type="match status" value="1"/>
</dbReference>
<dbReference type="SUPFAM" id="SSF88659">
    <property type="entry name" value="Sigma3 and sigma4 domains of RNA polymerase sigma factors"/>
    <property type="match status" value="1"/>
</dbReference>
<evidence type="ECO:0000313" key="8">
    <source>
        <dbReference type="EMBL" id="GAA1659721.1"/>
    </source>
</evidence>
<dbReference type="InterPro" id="IPR013249">
    <property type="entry name" value="RNA_pol_sigma70_r4_t2"/>
</dbReference>
<keyword evidence="3" id="KW-0731">Sigma factor</keyword>
<dbReference type="Pfam" id="PF04542">
    <property type="entry name" value="Sigma70_r2"/>
    <property type="match status" value="1"/>
</dbReference>
<dbReference type="SUPFAM" id="SSF88946">
    <property type="entry name" value="Sigma2 domain of RNA polymerase sigma factors"/>
    <property type="match status" value="1"/>
</dbReference>
<keyword evidence="2" id="KW-0805">Transcription regulation</keyword>
<keyword evidence="4" id="KW-0238">DNA-binding</keyword>
<dbReference type="EMBL" id="BAAAQF010000001">
    <property type="protein sequence ID" value="GAA1659721.1"/>
    <property type="molecule type" value="Genomic_DNA"/>
</dbReference>
<organism evidence="8 9">
    <name type="scientific">Glycomyces endophyticus</name>
    <dbReference type="NCBI Taxonomy" id="480996"/>
    <lineage>
        <taxon>Bacteria</taxon>
        <taxon>Bacillati</taxon>
        <taxon>Actinomycetota</taxon>
        <taxon>Actinomycetes</taxon>
        <taxon>Glycomycetales</taxon>
        <taxon>Glycomycetaceae</taxon>
        <taxon>Glycomyces</taxon>
    </lineage>
</organism>
<dbReference type="Gene3D" id="1.10.1740.10">
    <property type="match status" value="1"/>
</dbReference>
<dbReference type="InterPro" id="IPR014325">
    <property type="entry name" value="RNA_pol_sigma-E_actinobac"/>
</dbReference>
<evidence type="ECO:0000259" key="6">
    <source>
        <dbReference type="Pfam" id="PF04542"/>
    </source>
</evidence>
<feature type="domain" description="RNA polymerase sigma-70 region 2" evidence="6">
    <location>
        <begin position="17"/>
        <end position="78"/>
    </location>
</feature>
<evidence type="ECO:0000256" key="1">
    <source>
        <dbReference type="ARBA" id="ARBA00010641"/>
    </source>
</evidence>
<feature type="domain" description="RNA polymerase sigma factor 70 region 4 type 2" evidence="7">
    <location>
        <begin position="110"/>
        <end position="157"/>
    </location>
</feature>
<dbReference type="PANTHER" id="PTHR43133:SF50">
    <property type="entry name" value="ECF RNA POLYMERASE SIGMA FACTOR SIGM"/>
    <property type="match status" value="1"/>
</dbReference>
<proteinExistence type="inferred from homology"/>
<accession>A0ABP4RSK3</accession>
<reference evidence="9" key="1">
    <citation type="journal article" date="2019" name="Int. J. Syst. Evol. Microbiol.">
        <title>The Global Catalogue of Microorganisms (GCM) 10K type strain sequencing project: providing services to taxonomists for standard genome sequencing and annotation.</title>
        <authorList>
            <consortium name="The Broad Institute Genomics Platform"/>
            <consortium name="The Broad Institute Genome Sequencing Center for Infectious Disease"/>
            <person name="Wu L."/>
            <person name="Ma J."/>
        </authorList>
    </citation>
    <scope>NUCLEOTIDE SEQUENCE [LARGE SCALE GENOMIC DNA]</scope>
    <source>
        <strain evidence="9">JCM 16001</strain>
    </source>
</reference>
<dbReference type="InterPro" id="IPR036388">
    <property type="entry name" value="WH-like_DNA-bd_sf"/>
</dbReference>
<evidence type="ECO:0000256" key="3">
    <source>
        <dbReference type="ARBA" id="ARBA00023082"/>
    </source>
</evidence>
<comment type="similarity">
    <text evidence="1">Belongs to the sigma-70 factor family. ECF subfamily.</text>
</comment>